<evidence type="ECO:0000313" key="5">
    <source>
        <dbReference type="EMBL" id="QLG26195.1"/>
    </source>
</evidence>
<feature type="domain" description="SHSP" evidence="4">
    <location>
        <begin position="30"/>
        <end position="145"/>
    </location>
</feature>
<evidence type="ECO:0000259" key="4">
    <source>
        <dbReference type="PROSITE" id="PS01031"/>
    </source>
</evidence>
<dbReference type="KEGG" id="halg:HUG10_00965"/>
<evidence type="ECO:0000256" key="2">
    <source>
        <dbReference type="RuleBase" id="RU003616"/>
    </source>
</evidence>
<feature type="compositionally biased region" description="Acidic residues" evidence="3">
    <location>
        <begin position="171"/>
        <end position="197"/>
    </location>
</feature>
<dbReference type="OrthoDB" id="210205at2157"/>
<dbReference type="CDD" id="cd06464">
    <property type="entry name" value="ACD_sHsps-like"/>
    <property type="match status" value="1"/>
</dbReference>
<protein>
    <submittedName>
        <fullName evidence="5">Hsp20/alpha crystallin family protein</fullName>
    </submittedName>
</protein>
<dbReference type="RefSeq" id="WP_179167770.1">
    <property type="nucleotide sequence ID" value="NZ_CP058529.1"/>
</dbReference>
<dbReference type="PROSITE" id="PS01031">
    <property type="entry name" value="SHSP"/>
    <property type="match status" value="1"/>
</dbReference>
<keyword evidence="6" id="KW-1185">Reference proteome</keyword>
<sequence>MKGRSERRGDLKEVGKSAVTTVLDRVGRGMGKVQERTPLPYDLLESEDAYLVVFDAPGTTRSDIQVRFREGAVEVRVDRFRDFHEGFEMRFPGRGLSLDGRAQLPPHASVDPAGAEATLTDNGTLRVTLPKTEEERSTTLTIEGDEEADRDADTEDDDWKRPPGEDVGMGEPEDEAETLEEGGEYDESDEYDSPEEYEQSRDDGE</sequence>
<feature type="compositionally biased region" description="Acidic residues" evidence="3">
    <location>
        <begin position="143"/>
        <end position="157"/>
    </location>
</feature>
<name>A0A7D5KJW5_9EURY</name>
<accession>A0A7D5KJW5</accession>
<dbReference type="Proteomes" id="UP000509750">
    <property type="component" value="Chromosome"/>
</dbReference>
<feature type="region of interest" description="Disordered" evidence="3">
    <location>
        <begin position="94"/>
        <end position="205"/>
    </location>
</feature>
<dbReference type="SUPFAM" id="SSF49764">
    <property type="entry name" value="HSP20-like chaperones"/>
    <property type="match status" value="1"/>
</dbReference>
<proteinExistence type="inferred from homology"/>
<evidence type="ECO:0000256" key="3">
    <source>
        <dbReference type="SAM" id="MobiDB-lite"/>
    </source>
</evidence>
<reference evidence="5 6" key="1">
    <citation type="submission" date="2020-07" db="EMBL/GenBank/DDBJ databases">
        <title>Gai3-2, isolated from salt lake.</title>
        <authorList>
            <person name="Cui H."/>
            <person name="Shi X."/>
        </authorList>
    </citation>
    <scope>NUCLEOTIDE SEQUENCE [LARGE SCALE GENOMIC DNA]</scope>
    <source>
        <strain evidence="5 6">Gai3-2</strain>
    </source>
</reference>
<dbReference type="AlphaFoldDB" id="A0A7D5KJW5"/>
<evidence type="ECO:0000313" key="6">
    <source>
        <dbReference type="Proteomes" id="UP000509750"/>
    </source>
</evidence>
<dbReference type="InterPro" id="IPR008978">
    <property type="entry name" value="HSP20-like_chaperone"/>
</dbReference>
<dbReference type="Pfam" id="PF00011">
    <property type="entry name" value="HSP20"/>
    <property type="match status" value="1"/>
</dbReference>
<dbReference type="GeneID" id="56027360"/>
<organism evidence="5 6">
    <name type="scientific">Halorarum halophilum</name>
    <dbReference type="NCBI Taxonomy" id="2743090"/>
    <lineage>
        <taxon>Archaea</taxon>
        <taxon>Methanobacteriati</taxon>
        <taxon>Methanobacteriota</taxon>
        <taxon>Stenosarchaea group</taxon>
        <taxon>Halobacteria</taxon>
        <taxon>Halobacteriales</taxon>
        <taxon>Haloferacaceae</taxon>
        <taxon>Halorarum</taxon>
    </lineage>
</organism>
<dbReference type="InterPro" id="IPR002068">
    <property type="entry name" value="A-crystallin/Hsp20_dom"/>
</dbReference>
<comment type="similarity">
    <text evidence="1 2">Belongs to the small heat shock protein (HSP20) family.</text>
</comment>
<evidence type="ECO:0000256" key="1">
    <source>
        <dbReference type="PROSITE-ProRule" id="PRU00285"/>
    </source>
</evidence>
<dbReference type="EMBL" id="CP058529">
    <property type="protein sequence ID" value="QLG26195.1"/>
    <property type="molecule type" value="Genomic_DNA"/>
</dbReference>
<gene>
    <name evidence="5" type="ORF">HUG10_00965</name>
</gene>
<dbReference type="Gene3D" id="2.60.40.790">
    <property type="match status" value="1"/>
</dbReference>